<keyword evidence="2" id="KW-0812">Transmembrane</keyword>
<dbReference type="InterPro" id="IPR003423">
    <property type="entry name" value="OMP_efflux"/>
</dbReference>
<gene>
    <name evidence="3" type="primary">oprM</name>
    <name evidence="3" type="ORF">GCM10017620_12770</name>
</gene>
<dbReference type="Pfam" id="PF02321">
    <property type="entry name" value="OEP"/>
    <property type="match status" value="2"/>
</dbReference>
<protein>
    <submittedName>
        <fullName evidence="3">Multidrug transporter</fullName>
    </submittedName>
</protein>
<organism evidence="3 4">
    <name type="scientific">Brevundimonas intermedia</name>
    <dbReference type="NCBI Taxonomy" id="74315"/>
    <lineage>
        <taxon>Bacteria</taxon>
        <taxon>Pseudomonadati</taxon>
        <taxon>Pseudomonadota</taxon>
        <taxon>Alphaproteobacteria</taxon>
        <taxon>Caulobacterales</taxon>
        <taxon>Caulobacteraceae</taxon>
        <taxon>Brevundimonas</taxon>
    </lineage>
</organism>
<keyword evidence="4" id="KW-1185">Reference proteome</keyword>
<dbReference type="Gene3D" id="1.20.1600.10">
    <property type="entry name" value="Outer membrane efflux proteins (OEP)"/>
    <property type="match status" value="1"/>
</dbReference>
<evidence type="ECO:0000313" key="3">
    <source>
        <dbReference type="EMBL" id="GLK48304.1"/>
    </source>
</evidence>
<reference evidence="3" key="2">
    <citation type="submission" date="2023-01" db="EMBL/GenBank/DDBJ databases">
        <authorList>
            <person name="Sun Q."/>
            <person name="Evtushenko L."/>
        </authorList>
    </citation>
    <scope>NUCLEOTIDE SEQUENCE</scope>
    <source>
        <strain evidence="3">VKM B-1499</strain>
    </source>
</reference>
<comment type="similarity">
    <text evidence="1 2">Belongs to the outer membrane factor (OMF) (TC 1.B.17) family.</text>
</comment>
<keyword evidence="2" id="KW-0732">Signal</keyword>
<dbReference type="NCBIfam" id="TIGR01845">
    <property type="entry name" value="outer_NodT"/>
    <property type="match status" value="1"/>
</dbReference>
<dbReference type="Gene3D" id="2.20.200.10">
    <property type="entry name" value="Outer membrane efflux proteins (OEP)"/>
    <property type="match status" value="1"/>
</dbReference>
<reference evidence="3" key="1">
    <citation type="journal article" date="2014" name="Int. J. Syst. Evol. Microbiol.">
        <title>Complete genome of a new Firmicutes species belonging to the dominant human colonic microbiota ('Ruminococcus bicirculans') reveals two chromosomes and a selective capacity to utilize plant glucans.</title>
        <authorList>
            <consortium name="NISC Comparative Sequencing Program"/>
            <person name="Wegmann U."/>
            <person name="Louis P."/>
            <person name="Goesmann A."/>
            <person name="Henrissat B."/>
            <person name="Duncan S.H."/>
            <person name="Flint H.J."/>
        </authorList>
    </citation>
    <scope>NUCLEOTIDE SEQUENCE</scope>
    <source>
        <strain evidence="3">VKM B-1499</strain>
    </source>
</reference>
<dbReference type="InterPro" id="IPR010131">
    <property type="entry name" value="MdtP/NodT-like"/>
</dbReference>
<dbReference type="SUPFAM" id="SSF56954">
    <property type="entry name" value="Outer membrane efflux proteins (OEP)"/>
    <property type="match status" value="1"/>
</dbReference>
<keyword evidence="2" id="KW-1134">Transmembrane beta strand</keyword>
<dbReference type="Proteomes" id="UP001143509">
    <property type="component" value="Unassembled WGS sequence"/>
</dbReference>
<dbReference type="PANTHER" id="PTHR30203">
    <property type="entry name" value="OUTER MEMBRANE CATION EFFLUX PROTEIN"/>
    <property type="match status" value="1"/>
</dbReference>
<evidence type="ECO:0000256" key="1">
    <source>
        <dbReference type="ARBA" id="ARBA00007613"/>
    </source>
</evidence>
<keyword evidence="2" id="KW-0449">Lipoprotein</keyword>
<keyword evidence="2" id="KW-0472">Membrane</keyword>
<comment type="caution">
    <text evidence="3">The sequence shown here is derived from an EMBL/GenBank/DDBJ whole genome shotgun (WGS) entry which is preliminary data.</text>
</comment>
<accession>A0ABQ5T6B1</accession>
<sequence>MIKPISILLAGAALLSGCNLAPAFVQPMGVVPASLPQGGVYPDAAGNPAPVADLGWRDFFTDARLRQVIAQGLDNNRDLRVAAANVLAARAQYRVTRADRIPTASVSGSATYTDNASQVAAAGAAPGSDVESYSADLGVSAFEIDLFGRVRNLSESALQQYLATEEGQRSTRISLIAEIATAWLTLAADQDQLRLSRQTLDSYAETLSLTQAQFRLGTASELEARQADVQYQSARNDVAVLETTVAKDRNALELLVGAPVAADLLPEGLSDTGATLAELPTGVSSEVLLARPDVLQAEHQLRGENADIGAARAALFPTISLTASYGSASSALSDLFSDGSYAYSVTPGVSLPIFDAGRRLGNVRLAEANAQAAVATYEKAIQTAFSEVANALAQRGTITEQVSAQTARAESARAAATISEARYRVGVSSFLTALDAQRTAYGAEQQLLNTRLSRETNLVELYRTLGGGLR</sequence>
<dbReference type="PROSITE" id="PS51257">
    <property type="entry name" value="PROKAR_LIPOPROTEIN"/>
    <property type="match status" value="1"/>
</dbReference>
<evidence type="ECO:0000313" key="4">
    <source>
        <dbReference type="Proteomes" id="UP001143509"/>
    </source>
</evidence>
<comment type="subcellular location">
    <subcellularLocation>
        <location evidence="2">Cell membrane</location>
        <topology evidence="2">Lipid-anchor</topology>
    </subcellularLocation>
</comment>
<feature type="signal peptide" evidence="2">
    <location>
        <begin position="1"/>
        <end position="23"/>
    </location>
</feature>
<dbReference type="RefSeq" id="WP_271164533.1">
    <property type="nucleotide sequence ID" value="NZ_BSFD01000002.1"/>
</dbReference>
<dbReference type="EMBL" id="BSFD01000002">
    <property type="protein sequence ID" value="GLK48304.1"/>
    <property type="molecule type" value="Genomic_DNA"/>
</dbReference>
<evidence type="ECO:0000256" key="2">
    <source>
        <dbReference type="RuleBase" id="RU362097"/>
    </source>
</evidence>
<name>A0ABQ5T6B1_9CAUL</name>
<keyword evidence="2" id="KW-0564">Palmitate</keyword>
<dbReference type="PANTHER" id="PTHR30203:SF32">
    <property type="entry name" value="CATION EFFLUX SYSTEM PROTEIN CUSC"/>
    <property type="match status" value="1"/>
</dbReference>
<feature type="chain" id="PRO_5045002946" evidence="2">
    <location>
        <begin position="24"/>
        <end position="470"/>
    </location>
</feature>
<proteinExistence type="inferred from homology"/>